<dbReference type="AlphaFoldDB" id="A0A284RKA7"/>
<accession>A0A284RKA7</accession>
<keyword evidence="3" id="KW-1185">Reference proteome</keyword>
<keyword evidence="1" id="KW-0560">Oxidoreductase</keyword>
<evidence type="ECO:0000313" key="3">
    <source>
        <dbReference type="Proteomes" id="UP000219338"/>
    </source>
</evidence>
<dbReference type="Proteomes" id="UP000219338">
    <property type="component" value="Unassembled WGS sequence"/>
</dbReference>
<organism evidence="2 3">
    <name type="scientific">Armillaria ostoyae</name>
    <name type="common">Armillaria root rot fungus</name>
    <dbReference type="NCBI Taxonomy" id="47428"/>
    <lineage>
        <taxon>Eukaryota</taxon>
        <taxon>Fungi</taxon>
        <taxon>Dikarya</taxon>
        <taxon>Basidiomycota</taxon>
        <taxon>Agaricomycotina</taxon>
        <taxon>Agaricomycetes</taxon>
        <taxon>Agaricomycetidae</taxon>
        <taxon>Agaricales</taxon>
        <taxon>Marasmiineae</taxon>
        <taxon>Physalacriaceae</taxon>
        <taxon>Armillaria</taxon>
    </lineage>
</organism>
<protein>
    <recommendedName>
        <fullName evidence="4">NAD(P)-binding protein</fullName>
    </recommendedName>
</protein>
<dbReference type="STRING" id="47428.A0A284RKA7"/>
<dbReference type="InterPro" id="IPR036291">
    <property type="entry name" value="NAD(P)-bd_dom_sf"/>
</dbReference>
<sequence length="321" mass="34828">MSFDFSEAAKRQAAPLPALERTDLSGITAVVTGANTGIGYEVAKYLAESGASKVILACRNEEKGKAAASSLGSVVEYRHLDLASFSSVHEFVRAFKTSGMPLHLLVNNAGMHSVGKQTTEDGLDLLMQVNHISPFLLTLLLLPIMEAFPLSRVIWVTSGGAVIPEFPQSSEAHPVGALCALQFKPEEEHILYFTSKLLNIMCCAELARCTQVKVAAAHPGLVATELGKKDVRGENFQPVDLEARWGIKPRSPAEGAKTVLVPATYNASVVWGQGGRMPIFDHMERAEYPSKATDESLRRKVWEDTVRLMGLGAGKLEERLL</sequence>
<dbReference type="Pfam" id="PF00106">
    <property type="entry name" value="adh_short"/>
    <property type="match status" value="1"/>
</dbReference>
<dbReference type="OrthoDB" id="542013at2759"/>
<evidence type="ECO:0000313" key="2">
    <source>
        <dbReference type="EMBL" id="SJL09198.1"/>
    </source>
</evidence>
<dbReference type="EMBL" id="FUEG01000010">
    <property type="protein sequence ID" value="SJL09198.1"/>
    <property type="molecule type" value="Genomic_DNA"/>
</dbReference>
<name>A0A284RKA7_ARMOS</name>
<dbReference type="GO" id="GO:0016491">
    <property type="term" value="F:oxidoreductase activity"/>
    <property type="evidence" value="ECO:0007669"/>
    <property type="project" value="UniProtKB-KW"/>
</dbReference>
<evidence type="ECO:0008006" key="4">
    <source>
        <dbReference type="Google" id="ProtNLM"/>
    </source>
</evidence>
<dbReference type="SUPFAM" id="SSF51735">
    <property type="entry name" value="NAD(P)-binding Rossmann-fold domains"/>
    <property type="match status" value="1"/>
</dbReference>
<dbReference type="InterPro" id="IPR002347">
    <property type="entry name" value="SDR_fam"/>
</dbReference>
<dbReference type="OMA" id="EEHILYF"/>
<dbReference type="PANTHER" id="PTHR43157">
    <property type="entry name" value="PHOSPHATIDYLINOSITOL-GLYCAN BIOSYNTHESIS CLASS F PROTEIN-RELATED"/>
    <property type="match status" value="1"/>
</dbReference>
<dbReference type="PANTHER" id="PTHR43157:SF31">
    <property type="entry name" value="PHOSPHATIDYLINOSITOL-GLYCAN BIOSYNTHESIS CLASS F PROTEIN"/>
    <property type="match status" value="1"/>
</dbReference>
<gene>
    <name evidence="2" type="ORF">ARMOST_12574</name>
</gene>
<dbReference type="PRINTS" id="PR00081">
    <property type="entry name" value="GDHRDH"/>
</dbReference>
<reference evidence="3" key="1">
    <citation type="journal article" date="2017" name="Nat. Ecol. Evol.">
        <title>Genome expansion and lineage-specific genetic innovations in the forest pathogenic fungi Armillaria.</title>
        <authorList>
            <person name="Sipos G."/>
            <person name="Prasanna A.N."/>
            <person name="Walter M.C."/>
            <person name="O'Connor E."/>
            <person name="Balint B."/>
            <person name="Krizsan K."/>
            <person name="Kiss B."/>
            <person name="Hess J."/>
            <person name="Varga T."/>
            <person name="Slot J."/>
            <person name="Riley R."/>
            <person name="Boka B."/>
            <person name="Rigling D."/>
            <person name="Barry K."/>
            <person name="Lee J."/>
            <person name="Mihaltcheva S."/>
            <person name="LaButti K."/>
            <person name="Lipzen A."/>
            <person name="Waldron R."/>
            <person name="Moloney N.M."/>
            <person name="Sperisen C."/>
            <person name="Kredics L."/>
            <person name="Vagvoelgyi C."/>
            <person name="Patrignani A."/>
            <person name="Fitzpatrick D."/>
            <person name="Nagy I."/>
            <person name="Doyle S."/>
            <person name="Anderson J.B."/>
            <person name="Grigoriev I.V."/>
            <person name="Gueldener U."/>
            <person name="Muensterkoetter M."/>
            <person name="Nagy L.G."/>
        </authorList>
    </citation>
    <scope>NUCLEOTIDE SEQUENCE [LARGE SCALE GENOMIC DNA]</scope>
    <source>
        <strain evidence="3">C18/9</strain>
    </source>
</reference>
<proteinExistence type="predicted"/>
<dbReference type="Gene3D" id="3.40.50.720">
    <property type="entry name" value="NAD(P)-binding Rossmann-like Domain"/>
    <property type="match status" value="1"/>
</dbReference>
<evidence type="ECO:0000256" key="1">
    <source>
        <dbReference type="ARBA" id="ARBA00023002"/>
    </source>
</evidence>